<proteinExistence type="predicted"/>
<dbReference type="RefSeq" id="WP_021007105.1">
    <property type="nucleotide sequence ID" value="NZ_JZWI01000005.1"/>
</dbReference>
<feature type="transmembrane region" description="Helical" evidence="1">
    <location>
        <begin position="14"/>
        <end position="36"/>
    </location>
</feature>
<evidence type="ECO:0008006" key="4">
    <source>
        <dbReference type="Google" id="ProtNLM"/>
    </source>
</evidence>
<organism evidence="2 3">
    <name type="scientific">Variovorax paradoxus</name>
    <dbReference type="NCBI Taxonomy" id="34073"/>
    <lineage>
        <taxon>Bacteria</taxon>
        <taxon>Pseudomonadati</taxon>
        <taxon>Pseudomonadota</taxon>
        <taxon>Betaproteobacteria</taxon>
        <taxon>Burkholderiales</taxon>
        <taxon>Comamonadaceae</taxon>
        <taxon>Variovorax</taxon>
    </lineage>
</organism>
<dbReference type="Proteomes" id="UP000035170">
    <property type="component" value="Unassembled WGS sequence"/>
</dbReference>
<comment type="caution">
    <text evidence="2">The sequence shown here is derived from an EMBL/GenBank/DDBJ whole genome shotgun (WGS) entry which is preliminary data.</text>
</comment>
<dbReference type="InterPro" id="IPR025557">
    <property type="entry name" value="DUF4282"/>
</dbReference>
<dbReference type="EMBL" id="JZWI01000005">
    <property type="protein sequence ID" value="KLN57978.1"/>
    <property type="molecule type" value="Genomic_DNA"/>
</dbReference>
<keyword evidence="1" id="KW-1133">Transmembrane helix</keyword>
<gene>
    <name evidence="2" type="ORF">VPARA_09900</name>
</gene>
<dbReference type="AlphaFoldDB" id="A0A0H2M6L6"/>
<dbReference type="Pfam" id="PF14110">
    <property type="entry name" value="DUF4282"/>
    <property type="match status" value="1"/>
</dbReference>
<evidence type="ECO:0000256" key="1">
    <source>
        <dbReference type="SAM" id="Phobius"/>
    </source>
</evidence>
<reference evidence="2 3" key="1">
    <citation type="submission" date="2015-03" db="EMBL/GenBank/DDBJ databases">
        <title>Genome sequence of Variovorax paradoxus TBEA6.</title>
        <authorList>
            <person name="Poehlein A."/>
            <person name="Schuldes J."/>
            <person name="Wuebbeler J.H."/>
            <person name="Hiessl S."/>
            <person name="Steinbuechel A."/>
            <person name="Daniel R."/>
        </authorList>
    </citation>
    <scope>NUCLEOTIDE SEQUENCE [LARGE SCALE GENOMIC DNA]</scope>
    <source>
        <strain evidence="2 3">TBEA6</strain>
    </source>
</reference>
<keyword evidence="1" id="KW-0472">Membrane</keyword>
<evidence type="ECO:0000313" key="3">
    <source>
        <dbReference type="Proteomes" id="UP000035170"/>
    </source>
</evidence>
<keyword evidence="3" id="KW-1185">Reference proteome</keyword>
<keyword evidence="1" id="KW-0812">Transmembrane</keyword>
<evidence type="ECO:0000313" key="2">
    <source>
        <dbReference type="EMBL" id="KLN57978.1"/>
    </source>
</evidence>
<protein>
    <recommendedName>
        <fullName evidence="4">DUF4282 domain-containing protein</fullName>
    </recommendedName>
</protein>
<sequence length="90" mass="9992">MQDLLGFEKMVTPIVIRILYFLGLLVVLISGVSALFSGGFRGILTGIAILIFGAIMVRVYSELLILLFRIHDNLVSINQQMKDRNPSGQL</sequence>
<feature type="transmembrane region" description="Helical" evidence="1">
    <location>
        <begin position="42"/>
        <end position="60"/>
    </location>
</feature>
<accession>A0A0H2M6L6</accession>
<dbReference type="PATRIC" id="fig|34073.19.peg.1005"/>
<name>A0A0H2M6L6_VARPD</name>